<dbReference type="AlphaFoldDB" id="A0A2I0A0U4"/>
<accession>A0A2I0A0U4</accession>
<evidence type="ECO:0000256" key="3">
    <source>
        <dbReference type="ARBA" id="ARBA00022989"/>
    </source>
</evidence>
<name>A0A2I0A0U4_9ASPA</name>
<dbReference type="InterPro" id="IPR004864">
    <property type="entry name" value="LEA_2"/>
</dbReference>
<feature type="transmembrane region" description="Helical" evidence="5">
    <location>
        <begin position="36"/>
        <end position="67"/>
    </location>
</feature>
<keyword evidence="2 5" id="KW-0812">Transmembrane</keyword>
<evidence type="ECO:0000313" key="7">
    <source>
        <dbReference type="EMBL" id="PKA49146.1"/>
    </source>
</evidence>
<evidence type="ECO:0000256" key="4">
    <source>
        <dbReference type="ARBA" id="ARBA00023136"/>
    </source>
</evidence>
<keyword evidence="4 5" id="KW-0472">Membrane</keyword>
<dbReference type="STRING" id="1088818.A0A2I0A0U4"/>
<feature type="domain" description="Late embryogenesis abundant protein LEA-2 subgroup" evidence="6">
    <location>
        <begin position="113"/>
        <end position="211"/>
    </location>
</feature>
<dbReference type="EMBL" id="KZ452040">
    <property type="protein sequence ID" value="PKA49146.1"/>
    <property type="molecule type" value="Genomic_DNA"/>
</dbReference>
<evidence type="ECO:0000259" key="6">
    <source>
        <dbReference type="Pfam" id="PF03168"/>
    </source>
</evidence>
<protein>
    <recommendedName>
        <fullName evidence="6">Late embryogenesis abundant protein LEA-2 subgroup domain-containing protein</fullName>
    </recommendedName>
</protein>
<sequence length="237" mass="25240">MTNRENVGDRWRRPYAAPPLSPLRSYMGPSSSSSAASLKGCCCCLFLLLIFLALLGIAVTLIIVLVVRPKKPEFDLQHVAVEYLLVAPTAANIAGESPAEPAAYLSLNITLLFTATNPNKVGIKYGAVSFCVLHKGVPLGLATVPGFEQPAHSTRLVQTRIFVSHFNVLQADAAELVRDAAINDRVELRLTGDVGAKILVLGLTSPSVQVSLYCAIVISPSKQSLTSKQCGVDGLNV</sequence>
<evidence type="ECO:0000256" key="2">
    <source>
        <dbReference type="ARBA" id="ARBA00022692"/>
    </source>
</evidence>
<dbReference type="GO" id="GO:0098542">
    <property type="term" value="P:defense response to other organism"/>
    <property type="evidence" value="ECO:0007669"/>
    <property type="project" value="InterPro"/>
</dbReference>
<dbReference type="OrthoDB" id="2016264at2759"/>
<evidence type="ECO:0000313" key="8">
    <source>
        <dbReference type="Proteomes" id="UP000236161"/>
    </source>
</evidence>
<dbReference type="PANTHER" id="PTHR31234">
    <property type="entry name" value="LATE EMBRYOGENESIS ABUNDANT (LEA) HYDROXYPROLINE-RICH GLYCOPROTEIN FAMILY"/>
    <property type="match status" value="1"/>
</dbReference>
<reference evidence="7 8" key="1">
    <citation type="journal article" date="2017" name="Nature">
        <title>The Apostasia genome and the evolution of orchids.</title>
        <authorList>
            <person name="Zhang G.Q."/>
            <person name="Liu K.W."/>
            <person name="Li Z."/>
            <person name="Lohaus R."/>
            <person name="Hsiao Y.Y."/>
            <person name="Niu S.C."/>
            <person name="Wang J.Y."/>
            <person name="Lin Y.C."/>
            <person name="Xu Q."/>
            <person name="Chen L.J."/>
            <person name="Yoshida K."/>
            <person name="Fujiwara S."/>
            <person name="Wang Z.W."/>
            <person name="Zhang Y.Q."/>
            <person name="Mitsuda N."/>
            <person name="Wang M."/>
            <person name="Liu G.H."/>
            <person name="Pecoraro L."/>
            <person name="Huang H.X."/>
            <person name="Xiao X.J."/>
            <person name="Lin M."/>
            <person name="Wu X.Y."/>
            <person name="Wu W.L."/>
            <person name="Chen Y.Y."/>
            <person name="Chang S.B."/>
            <person name="Sakamoto S."/>
            <person name="Ohme-Takagi M."/>
            <person name="Yagi M."/>
            <person name="Zeng S.J."/>
            <person name="Shen C.Y."/>
            <person name="Yeh C.M."/>
            <person name="Luo Y.B."/>
            <person name="Tsai W.C."/>
            <person name="Van de Peer Y."/>
            <person name="Liu Z.J."/>
        </authorList>
    </citation>
    <scope>NUCLEOTIDE SEQUENCE [LARGE SCALE GENOMIC DNA]</scope>
    <source>
        <strain evidence="8">cv. Shenzhen</strain>
        <tissue evidence="7">Stem</tissue>
    </source>
</reference>
<dbReference type="InterPro" id="IPR044839">
    <property type="entry name" value="NDR1-like"/>
</dbReference>
<dbReference type="SUPFAM" id="SSF117070">
    <property type="entry name" value="LEA14-like"/>
    <property type="match status" value="1"/>
</dbReference>
<dbReference type="PANTHER" id="PTHR31234:SF8">
    <property type="entry name" value="EXPRESSED PROTEIN"/>
    <property type="match status" value="1"/>
</dbReference>
<comment type="subcellular location">
    <subcellularLocation>
        <location evidence="1">Membrane</location>
        <topology evidence="1">Single-pass membrane protein</topology>
    </subcellularLocation>
</comment>
<organism evidence="7 8">
    <name type="scientific">Apostasia shenzhenica</name>
    <dbReference type="NCBI Taxonomy" id="1088818"/>
    <lineage>
        <taxon>Eukaryota</taxon>
        <taxon>Viridiplantae</taxon>
        <taxon>Streptophyta</taxon>
        <taxon>Embryophyta</taxon>
        <taxon>Tracheophyta</taxon>
        <taxon>Spermatophyta</taxon>
        <taxon>Magnoliopsida</taxon>
        <taxon>Liliopsida</taxon>
        <taxon>Asparagales</taxon>
        <taxon>Orchidaceae</taxon>
        <taxon>Apostasioideae</taxon>
        <taxon>Apostasia</taxon>
    </lineage>
</organism>
<dbReference type="Pfam" id="PF03168">
    <property type="entry name" value="LEA_2"/>
    <property type="match status" value="1"/>
</dbReference>
<gene>
    <name evidence="7" type="ORF">AXF42_Ash010831</name>
</gene>
<dbReference type="Gene3D" id="2.60.40.1820">
    <property type="match status" value="1"/>
</dbReference>
<dbReference type="GO" id="GO:0005886">
    <property type="term" value="C:plasma membrane"/>
    <property type="evidence" value="ECO:0007669"/>
    <property type="project" value="TreeGrafter"/>
</dbReference>
<evidence type="ECO:0000256" key="1">
    <source>
        <dbReference type="ARBA" id="ARBA00004167"/>
    </source>
</evidence>
<keyword evidence="8" id="KW-1185">Reference proteome</keyword>
<dbReference type="Proteomes" id="UP000236161">
    <property type="component" value="Unassembled WGS sequence"/>
</dbReference>
<proteinExistence type="predicted"/>
<evidence type="ECO:0000256" key="5">
    <source>
        <dbReference type="SAM" id="Phobius"/>
    </source>
</evidence>
<keyword evidence="3 5" id="KW-1133">Transmembrane helix</keyword>